<protein>
    <submittedName>
        <fullName evidence="2">Uncharacterized protein</fullName>
    </submittedName>
</protein>
<dbReference type="EMBL" id="RSFW01000038">
    <property type="protein sequence ID" value="RSD20762.1"/>
    <property type="molecule type" value="Genomic_DNA"/>
</dbReference>
<dbReference type="RefSeq" id="WP_125482319.1">
    <property type="nucleotide sequence ID" value="NZ_RSFW01000038.1"/>
</dbReference>
<name>A0A427TDA2_9BACI</name>
<gene>
    <name evidence="2" type="ORF">EJA10_22860</name>
</gene>
<sequence length="121" mass="13680">MSSKDKGVLYYDDSSHKKNKKDSCKSQCCCKNVNENPCDCMPQWQKGDQYLSGFHVNGNIYQFDNLEIPIPTTEGEFARISNIPLNCNNKVVWLNITAGVINRSAANERLGDNLTKKHPIK</sequence>
<reference evidence="3" key="1">
    <citation type="submission" date="2018-12" db="EMBL/GenBank/DDBJ databases">
        <title>Bacillus chawlae sp. nov., Bacillus glennii sp. nov., and Bacillus saganii sp. nov. Isolated from the Vehicle Assembly Building at Kennedy Space Center where the Viking Spacecraft were Assembled.</title>
        <authorList>
            <person name="Seuylemezian A."/>
            <person name="Vaishampayan P."/>
        </authorList>
    </citation>
    <scope>NUCLEOTIDE SEQUENCE [LARGE SCALE GENOMIC DNA]</scope>
    <source>
        <strain evidence="3">DSM 13966</strain>
    </source>
</reference>
<organism evidence="2 3">
    <name type="scientific">Mesobacillus subterraneus</name>
    <dbReference type="NCBI Taxonomy" id="285983"/>
    <lineage>
        <taxon>Bacteria</taxon>
        <taxon>Bacillati</taxon>
        <taxon>Bacillota</taxon>
        <taxon>Bacilli</taxon>
        <taxon>Bacillales</taxon>
        <taxon>Bacillaceae</taxon>
        <taxon>Mesobacillus</taxon>
    </lineage>
</organism>
<evidence type="ECO:0000313" key="3">
    <source>
        <dbReference type="Proteomes" id="UP000279911"/>
    </source>
</evidence>
<dbReference type="AlphaFoldDB" id="A0A427TDA2"/>
<feature type="region of interest" description="Disordered" evidence="1">
    <location>
        <begin position="1"/>
        <end position="23"/>
    </location>
</feature>
<evidence type="ECO:0000256" key="1">
    <source>
        <dbReference type="SAM" id="MobiDB-lite"/>
    </source>
</evidence>
<evidence type="ECO:0000313" key="2">
    <source>
        <dbReference type="EMBL" id="RSD20762.1"/>
    </source>
</evidence>
<comment type="caution">
    <text evidence="2">The sequence shown here is derived from an EMBL/GenBank/DDBJ whole genome shotgun (WGS) entry which is preliminary data.</text>
</comment>
<proteinExistence type="predicted"/>
<dbReference type="Proteomes" id="UP000279911">
    <property type="component" value="Unassembled WGS sequence"/>
</dbReference>
<accession>A0A427TDA2</accession>